<dbReference type="STRING" id="43775.SAMN04489760_14915"/>
<dbReference type="OrthoDB" id="9803479at2"/>
<dbReference type="SUPFAM" id="SSF102114">
    <property type="entry name" value="Radical SAM enzymes"/>
    <property type="match status" value="1"/>
</dbReference>
<evidence type="ECO:0000259" key="8">
    <source>
        <dbReference type="PROSITE" id="PS51918"/>
    </source>
</evidence>
<dbReference type="InterPro" id="IPR022946">
    <property type="entry name" value="UPF0313"/>
</dbReference>
<evidence type="ECO:0000256" key="1">
    <source>
        <dbReference type="ARBA" id="ARBA00022485"/>
    </source>
</evidence>
<protein>
    <submittedName>
        <fullName evidence="9">Uncharacterized radical SAM protein YgiQ</fullName>
    </submittedName>
</protein>
<feature type="binding site" evidence="6">
    <location>
        <position position="321"/>
    </location>
    <ligand>
        <name>[4Fe-4S] cluster</name>
        <dbReference type="ChEBI" id="CHEBI:49883"/>
        <note>4Fe-4S-S-AdoMet</note>
    </ligand>
</feature>
<evidence type="ECO:0000256" key="4">
    <source>
        <dbReference type="ARBA" id="ARBA00023004"/>
    </source>
</evidence>
<proteinExistence type="inferred from homology"/>
<dbReference type="InterPro" id="IPR020612">
    <property type="entry name" value="Methylthiotransferase_CS"/>
</dbReference>
<dbReference type="PROSITE" id="PS51918">
    <property type="entry name" value="RADICAL_SAM"/>
    <property type="match status" value="1"/>
</dbReference>
<comment type="similarity">
    <text evidence="6">Belongs to the UPF0313 family.</text>
</comment>
<dbReference type="AlphaFoldDB" id="A0A1H8BCW5"/>
<dbReference type="InterPro" id="IPR006638">
    <property type="entry name" value="Elp3/MiaA/NifB-like_rSAM"/>
</dbReference>
<evidence type="ECO:0000313" key="10">
    <source>
        <dbReference type="Proteomes" id="UP000198744"/>
    </source>
</evidence>
<dbReference type="InterPro" id="IPR007197">
    <property type="entry name" value="rSAM"/>
</dbReference>
<sequence>MPIKKLSTKSQFLPMTGAEMAARGWEELDVLIISGDAYIDHPSFGPAVIGRVLEGDGWRVGIIAQPDWTDPQSLTVMGRPRLFCGITAGNLDSMLSNYTAARRKRREDAYSEGGETNRRPNLATIVYAQLARRSFPKLPLIIGGIEASLRRVVHYDYWQDKLRPSILQDARADLLVYGMGERAIREIARRTEKEESLEGIAGTARLLGARESESGNFVNCVILPSLDECRADKGALIRLTKLVEREQNPFCGKPLVQFHGERALYIEPPAEQLNSEELDRVYELPFNRIPHPSYRSPIPAFSMIRDSVTVVRGCGGGCSFCGLGLHQGRFLSSRSEDSIEREVRRMTKSSNFKGTVSDLGGPTANLYGCRNGIRENCRKCRRASCLFPNLCPHLDIDAEAAVRMMRRIRALEKVKHVFIQSGIRMDVALRMPEYIRELARHHTSGHLKVAPEHLHPIVLRRMRKPGPECFERFRKLFEKESREAGREQYLVPYFLTNFPGSTPGEMKIVEDFVRRERWKLRQVQDFIPLPMTPAAAMYYSGLDYETETPMHVVRGLAERRGQMRQLRPETHGTHKRKQGAGLVRKKQKEKLDF</sequence>
<dbReference type="GO" id="GO:0005506">
    <property type="term" value="F:iron ion binding"/>
    <property type="evidence" value="ECO:0007669"/>
    <property type="project" value="UniProtKB-UniRule"/>
</dbReference>
<feature type="compositionally biased region" description="Basic residues" evidence="7">
    <location>
        <begin position="573"/>
        <end position="593"/>
    </location>
</feature>
<reference evidence="9 10" key="1">
    <citation type="submission" date="2016-10" db="EMBL/GenBank/DDBJ databases">
        <authorList>
            <person name="de Groot N.N."/>
        </authorList>
    </citation>
    <scope>NUCLEOTIDE SEQUENCE [LARGE SCALE GENOMIC DNA]</scope>
    <source>
        <strain evidence="9 10">DSM 8423</strain>
    </source>
</reference>
<evidence type="ECO:0000256" key="6">
    <source>
        <dbReference type="HAMAP-Rule" id="MF_01251"/>
    </source>
</evidence>
<dbReference type="SFLD" id="SFLDG01082">
    <property type="entry name" value="B12-binding_domain_containing"/>
    <property type="match status" value="1"/>
</dbReference>
<keyword evidence="3 6" id="KW-0479">Metal-binding</keyword>
<feature type="binding site" evidence="6">
    <location>
        <position position="318"/>
    </location>
    <ligand>
        <name>[4Fe-4S] cluster</name>
        <dbReference type="ChEBI" id="CHEBI:49883"/>
        <note>4Fe-4S-S-AdoMet</note>
    </ligand>
</feature>
<dbReference type="SFLD" id="SFLDS00029">
    <property type="entry name" value="Radical_SAM"/>
    <property type="match status" value="1"/>
</dbReference>
<dbReference type="GO" id="GO:0051539">
    <property type="term" value="F:4 iron, 4 sulfur cluster binding"/>
    <property type="evidence" value="ECO:0007669"/>
    <property type="project" value="UniProtKB-KW"/>
</dbReference>
<dbReference type="SMART" id="SM00729">
    <property type="entry name" value="Elp3"/>
    <property type="match status" value="1"/>
</dbReference>
<feature type="region of interest" description="Disordered" evidence="7">
    <location>
        <begin position="564"/>
        <end position="593"/>
    </location>
</feature>
<dbReference type="RefSeq" id="WP_093884920.1">
    <property type="nucleotide sequence ID" value="NZ_FOBS01000049.1"/>
</dbReference>
<dbReference type="Pfam" id="PF08497">
    <property type="entry name" value="Radical_SAM_N"/>
    <property type="match status" value="1"/>
</dbReference>
<dbReference type="HAMAP" id="MF_01251">
    <property type="entry name" value="UPF0313"/>
    <property type="match status" value="1"/>
</dbReference>
<gene>
    <name evidence="9" type="ORF">SAMN04489760_14915</name>
</gene>
<dbReference type="EMBL" id="FOBS01000049">
    <property type="protein sequence ID" value="SEM79954.1"/>
    <property type="molecule type" value="Genomic_DNA"/>
</dbReference>
<name>A0A1H8BCW5_9BACT</name>
<dbReference type="PANTHER" id="PTHR32331">
    <property type="entry name" value="UPF0313 PROTEIN YGIQ"/>
    <property type="match status" value="1"/>
</dbReference>
<dbReference type="GO" id="GO:0003824">
    <property type="term" value="F:catalytic activity"/>
    <property type="evidence" value="ECO:0007669"/>
    <property type="project" value="InterPro"/>
</dbReference>
<evidence type="ECO:0000256" key="5">
    <source>
        <dbReference type="ARBA" id="ARBA00023014"/>
    </source>
</evidence>
<evidence type="ECO:0000256" key="3">
    <source>
        <dbReference type="ARBA" id="ARBA00022723"/>
    </source>
</evidence>
<feature type="domain" description="Radical SAM core" evidence="8">
    <location>
        <begin position="300"/>
        <end position="567"/>
    </location>
</feature>
<dbReference type="InterPro" id="IPR058240">
    <property type="entry name" value="rSAM_sf"/>
</dbReference>
<dbReference type="InterPro" id="IPR013704">
    <property type="entry name" value="UPF0313_N"/>
</dbReference>
<keyword evidence="4 6" id="KW-0408">Iron</keyword>
<dbReference type="Gene3D" id="3.30.750.200">
    <property type="match status" value="1"/>
</dbReference>
<comment type="cofactor">
    <cofactor evidence="6">
        <name>[4Fe-4S] cluster</name>
        <dbReference type="ChEBI" id="CHEBI:49883"/>
    </cofactor>
    <text evidence="6">Binds 1 [4Fe-4S] cluster. The cluster is coordinated with 3 cysteines and an exchangeable S-adenosyl-L-methionine.</text>
</comment>
<evidence type="ECO:0000256" key="7">
    <source>
        <dbReference type="SAM" id="MobiDB-lite"/>
    </source>
</evidence>
<dbReference type="Proteomes" id="UP000198744">
    <property type="component" value="Unassembled WGS sequence"/>
</dbReference>
<dbReference type="Gene3D" id="3.30.750.210">
    <property type="match status" value="1"/>
</dbReference>
<keyword evidence="1 6" id="KW-0004">4Fe-4S</keyword>
<dbReference type="NCBIfam" id="TIGR03904">
    <property type="entry name" value="SAM_YgiQ"/>
    <property type="match status" value="1"/>
</dbReference>
<feature type="binding site" evidence="6">
    <location>
        <position position="314"/>
    </location>
    <ligand>
        <name>[4Fe-4S] cluster</name>
        <dbReference type="ChEBI" id="CHEBI:49883"/>
        <note>4Fe-4S-S-AdoMet</note>
    </ligand>
</feature>
<dbReference type="Pfam" id="PF04055">
    <property type="entry name" value="Radical_SAM"/>
    <property type="match status" value="1"/>
</dbReference>
<evidence type="ECO:0000313" key="9">
    <source>
        <dbReference type="EMBL" id="SEM79954.1"/>
    </source>
</evidence>
<keyword evidence="10" id="KW-1185">Reference proteome</keyword>
<dbReference type="SFLD" id="SFLDG01069">
    <property type="entry name" value="UPF0313"/>
    <property type="match status" value="1"/>
</dbReference>
<organism evidence="9 10">
    <name type="scientific">Syntrophus gentianae</name>
    <dbReference type="NCBI Taxonomy" id="43775"/>
    <lineage>
        <taxon>Bacteria</taxon>
        <taxon>Pseudomonadati</taxon>
        <taxon>Thermodesulfobacteriota</taxon>
        <taxon>Syntrophia</taxon>
        <taxon>Syntrophales</taxon>
        <taxon>Syntrophaceae</taxon>
        <taxon>Syntrophus</taxon>
    </lineage>
</organism>
<keyword evidence="5 6" id="KW-0411">Iron-sulfur</keyword>
<dbReference type="PROSITE" id="PS01278">
    <property type="entry name" value="MTTASE_RADICAL"/>
    <property type="match status" value="1"/>
</dbReference>
<evidence type="ECO:0000256" key="2">
    <source>
        <dbReference type="ARBA" id="ARBA00022691"/>
    </source>
</evidence>
<dbReference type="PANTHER" id="PTHR32331:SF0">
    <property type="entry name" value="UPF0313 PROTEIN YGIQ"/>
    <property type="match status" value="1"/>
</dbReference>
<keyword evidence="2 6" id="KW-0949">S-adenosyl-L-methionine</keyword>
<accession>A0A1H8BCW5</accession>